<keyword evidence="7" id="KW-0862">Zinc</keyword>
<keyword evidence="5" id="KW-0997">Cell inner membrane</keyword>
<keyword evidence="3" id="KW-0813">Transport</keyword>
<protein>
    <submittedName>
        <fullName evidence="13">Zinc transporter ZntB</fullName>
    </submittedName>
</protein>
<dbReference type="GO" id="GO:0015095">
    <property type="term" value="F:magnesium ion transmembrane transporter activity"/>
    <property type="evidence" value="ECO:0007669"/>
    <property type="project" value="TreeGrafter"/>
</dbReference>
<comment type="subcellular location">
    <subcellularLocation>
        <location evidence="1">Cell membrane</location>
        <topology evidence="1">Multi-pass membrane protein</topology>
    </subcellularLocation>
</comment>
<evidence type="ECO:0000313" key="13">
    <source>
        <dbReference type="EMBL" id="RLP79735.1"/>
    </source>
</evidence>
<sequence>MDRNDTQGLISIWWLDGKGGGRRLSWEEAVAPPPEGFVWLHFRRMDRMKEEWLRQASGLDTSVIESLLEDQARPRCAVFTEGALLSLRGVNLYRNALPEDVVTVHLWVDTSRIVSVQHEPLSAVEDFEDALGRGRCPRTQGEFVAELATRLVERLDAVVTALTDDADELEDQVEAIQVSDLLPKLAVMRRVAIKLRRHIAPQREALNHFSLEDDAWLGPKDRNRLRDAADRVTRFSEELDSVRERAAVIRDQMVDRRAEQMNQSMLVLAVVTVVFAPLTLVSGMFGMNVGGIPGSDNGEGFWIVSLILLAIGALMFWAFKRLRWI</sequence>
<dbReference type="Gene3D" id="1.20.58.340">
    <property type="entry name" value="Magnesium transport protein CorA, transmembrane region"/>
    <property type="match status" value="2"/>
</dbReference>
<evidence type="ECO:0000256" key="2">
    <source>
        <dbReference type="ARBA" id="ARBA00009765"/>
    </source>
</evidence>
<keyword evidence="6 12" id="KW-0812">Transmembrane</keyword>
<evidence type="ECO:0000256" key="8">
    <source>
        <dbReference type="ARBA" id="ARBA00022989"/>
    </source>
</evidence>
<reference evidence="13 14" key="1">
    <citation type="submission" date="2018-10" db="EMBL/GenBank/DDBJ databases">
        <title>Xanthobacter tagetidis genome sequencing and assembly.</title>
        <authorList>
            <person name="Maclea K.S."/>
            <person name="Goen A.E."/>
            <person name="Fatima S.A."/>
        </authorList>
    </citation>
    <scope>NUCLEOTIDE SEQUENCE [LARGE SCALE GENOMIC DNA]</scope>
    <source>
        <strain evidence="13 14">ATCC 700314</strain>
    </source>
</reference>
<evidence type="ECO:0000256" key="10">
    <source>
        <dbReference type="ARBA" id="ARBA00023136"/>
    </source>
</evidence>
<feature type="coiled-coil region" evidence="11">
    <location>
        <begin position="152"/>
        <end position="179"/>
    </location>
</feature>
<keyword evidence="11" id="KW-0175">Coiled coil</keyword>
<evidence type="ECO:0000256" key="1">
    <source>
        <dbReference type="ARBA" id="ARBA00004651"/>
    </source>
</evidence>
<evidence type="ECO:0000256" key="11">
    <source>
        <dbReference type="SAM" id="Coils"/>
    </source>
</evidence>
<dbReference type="SUPFAM" id="SSF143865">
    <property type="entry name" value="CorA soluble domain-like"/>
    <property type="match status" value="1"/>
</dbReference>
<dbReference type="OrthoDB" id="9803484at2"/>
<dbReference type="GO" id="GO:0005886">
    <property type="term" value="C:plasma membrane"/>
    <property type="evidence" value="ECO:0007669"/>
    <property type="project" value="UniProtKB-SubCell"/>
</dbReference>
<name>A0A3L7AID2_9HYPH</name>
<keyword evidence="9" id="KW-0406">Ion transport</keyword>
<keyword evidence="4" id="KW-1003">Cell membrane</keyword>
<keyword evidence="14" id="KW-1185">Reference proteome</keyword>
<dbReference type="AlphaFoldDB" id="A0A3L7AID2"/>
<dbReference type="GO" id="GO:0015087">
    <property type="term" value="F:cobalt ion transmembrane transporter activity"/>
    <property type="evidence" value="ECO:0007669"/>
    <property type="project" value="TreeGrafter"/>
</dbReference>
<dbReference type="CDD" id="cd12833">
    <property type="entry name" value="ZntB-like_1"/>
    <property type="match status" value="1"/>
</dbReference>
<dbReference type="InterPro" id="IPR045861">
    <property type="entry name" value="CorA_cytoplasmic_dom"/>
</dbReference>
<evidence type="ECO:0000256" key="3">
    <source>
        <dbReference type="ARBA" id="ARBA00022448"/>
    </source>
</evidence>
<feature type="transmembrane region" description="Helical" evidence="12">
    <location>
        <begin position="266"/>
        <end position="289"/>
    </location>
</feature>
<evidence type="ECO:0000256" key="5">
    <source>
        <dbReference type="ARBA" id="ARBA00022519"/>
    </source>
</evidence>
<dbReference type="Gene3D" id="3.30.460.20">
    <property type="entry name" value="CorA soluble domain-like"/>
    <property type="match status" value="1"/>
</dbReference>
<evidence type="ECO:0000256" key="9">
    <source>
        <dbReference type="ARBA" id="ARBA00023065"/>
    </source>
</evidence>
<dbReference type="PANTHER" id="PTHR46494">
    <property type="entry name" value="CORA FAMILY METAL ION TRANSPORTER (EUROFUNG)"/>
    <property type="match status" value="1"/>
</dbReference>
<evidence type="ECO:0000313" key="14">
    <source>
        <dbReference type="Proteomes" id="UP000269692"/>
    </source>
</evidence>
<accession>A0A3L7AID2</accession>
<dbReference type="RefSeq" id="WP_121622945.1">
    <property type="nucleotide sequence ID" value="NZ_JBAFVW010000007.1"/>
</dbReference>
<comment type="similarity">
    <text evidence="2">Belongs to the CorA metal ion transporter (MIT) (TC 1.A.35) family.</text>
</comment>
<keyword evidence="8 12" id="KW-1133">Transmembrane helix</keyword>
<evidence type="ECO:0000256" key="6">
    <source>
        <dbReference type="ARBA" id="ARBA00022692"/>
    </source>
</evidence>
<keyword evidence="10 12" id="KW-0472">Membrane</keyword>
<evidence type="ECO:0000256" key="7">
    <source>
        <dbReference type="ARBA" id="ARBA00022833"/>
    </source>
</evidence>
<comment type="caution">
    <text evidence="13">The sequence shown here is derived from an EMBL/GenBank/DDBJ whole genome shotgun (WGS) entry which is preliminary data.</text>
</comment>
<dbReference type="EMBL" id="RCTF01000005">
    <property type="protein sequence ID" value="RLP79735.1"/>
    <property type="molecule type" value="Genomic_DNA"/>
</dbReference>
<dbReference type="Pfam" id="PF01544">
    <property type="entry name" value="CorA"/>
    <property type="match status" value="1"/>
</dbReference>
<evidence type="ECO:0000256" key="4">
    <source>
        <dbReference type="ARBA" id="ARBA00022475"/>
    </source>
</evidence>
<dbReference type="SUPFAM" id="SSF144083">
    <property type="entry name" value="Magnesium transport protein CorA, transmembrane region"/>
    <property type="match status" value="1"/>
</dbReference>
<dbReference type="GO" id="GO:0000287">
    <property type="term" value="F:magnesium ion binding"/>
    <property type="evidence" value="ECO:0007669"/>
    <property type="project" value="TreeGrafter"/>
</dbReference>
<dbReference type="InterPro" id="IPR002523">
    <property type="entry name" value="MgTranspt_CorA/ZnTranspt_ZntB"/>
</dbReference>
<dbReference type="PANTHER" id="PTHR46494:SF3">
    <property type="entry name" value="ZINC TRANSPORT PROTEIN ZNTB"/>
    <property type="match status" value="1"/>
</dbReference>
<dbReference type="Proteomes" id="UP000269692">
    <property type="component" value="Unassembled WGS sequence"/>
</dbReference>
<evidence type="ECO:0000256" key="12">
    <source>
        <dbReference type="SAM" id="Phobius"/>
    </source>
</evidence>
<dbReference type="InterPro" id="IPR045863">
    <property type="entry name" value="CorA_TM1_TM2"/>
</dbReference>
<feature type="transmembrane region" description="Helical" evidence="12">
    <location>
        <begin position="301"/>
        <end position="319"/>
    </location>
</feature>
<dbReference type="GO" id="GO:0050897">
    <property type="term" value="F:cobalt ion binding"/>
    <property type="evidence" value="ECO:0007669"/>
    <property type="project" value="TreeGrafter"/>
</dbReference>
<gene>
    <name evidence="13" type="ORF">D9R14_08145</name>
</gene>
<organism evidence="13 14">
    <name type="scientific">Xanthobacter tagetidis</name>
    <dbReference type="NCBI Taxonomy" id="60216"/>
    <lineage>
        <taxon>Bacteria</taxon>
        <taxon>Pseudomonadati</taxon>
        <taxon>Pseudomonadota</taxon>
        <taxon>Alphaproteobacteria</taxon>
        <taxon>Hyphomicrobiales</taxon>
        <taxon>Xanthobacteraceae</taxon>
        <taxon>Xanthobacter</taxon>
    </lineage>
</organism>
<proteinExistence type="inferred from homology"/>